<evidence type="ECO:0000313" key="2">
    <source>
        <dbReference type="EMBL" id="KAG5455424.1"/>
    </source>
</evidence>
<dbReference type="Proteomes" id="UP000673691">
    <property type="component" value="Unassembled WGS sequence"/>
</dbReference>
<dbReference type="AlphaFoldDB" id="A0A8H8DDK1"/>
<accession>A0A8H8DDK1</accession>
<dbReference type="EMBL" id="JAEFCI010013403">
    <property type="protein sequence ID" value="KAG5455424.1"/>
    <property type="molecule type" value="Genomic_DNA"/>
</dbReference>
<evidence type="ECO:0000256" key="1">
    <source>
        <dbReference type="SAM" id="MobiDB-lite"/>
    </source>
</evidence>
<feature type="non-terminal residue" evidence="2">
    <location>
        <position position="1"/>
    </location>
</feature>
<keyword evidence="3" id="KW-1185">Reference proteome</keyword>
<feature type="region of interest" description="Disordered" evidence="1">
    <location>
        <begin position="1"/>
        <end position="24"/>
    </location>
</feature>
<protein>
    <submittedName>
        <fullName evidence="2">Uncharacterized protein</fullName>
    </submittedName>
</protein>
<gene>
    <name evidence="2" type="ORF">BJ554DRAFT_5166</name>
</gene>
<proteinExistence type="predicted"/>
<sequence>MGHLAAASIPQTDGRPRCYPFRTRPDRVPVQRHAVDLKSMPRISGQDRVIPLVLMPKGRAAPGARRTLWVSCAPL</sequence>
<name>A0A8H8DDK1_9FUNG</name>
<organism evidence="2 3">
    <name type="scientific">Olpidium bornovanus</name>
    <dbReference type="NCBI Taxonomy" id="278681"/>
    <lineage>
        <taxon>Eukaryota</taxon>
        <taxon>Fungi</taxon>
        <taxon>Fungi incertae sedis</taxon>
        <taxon>Olpidiomycota</taxon>
        <taxon>Olpidiomycotina</taxon>
        <taxon>Olpidiomycetes</taxon>
        <taxon>Olpidiales</taxon>
        <taxon>Olpidiaceae</taxon>
        <taxon>Olpidium</taxon>
    </lineage>
</organism>
<reference evidence="2 3" key="1">
    <citation type="journal article" name="Sci. Rep.">
        <title>Genome-scale phylogenetic analyses confirm Olpidium as the closest living zoosporic fungus to the non-flagellated, terrestrial fungi.</title>
        <authorList>
            <person name="Chang Y."/>
            <person name="Rochon D."/>
            <person name="Sekimoto S."/>
            <person name="Wang Y."/>
            <person name="Chovatia M."/>
            <person name="Sandor L."/>
            <person name="Salamov A."/>
            <person name="Grigoriev I.V."/>
            <person name="Stajich J.E."/>
            <person name="Spatafora J.W."/>
        </authorList>
    </citation>
    <scope>NUCLEOTIDE SEQUENCE [LARGE SCALE GENOMIC DNA]</scope>
    <source>
        <strain evidence="2">S191</strain>
    </source>
</reference>
<evidence type="ECO:0000313" key="3">
    <source>
        <dbReference type="Proteomes" id="UP000673691"/>
    </source>
</evidence>
<comment type="caution">
    <text evidence="2">The sequence shown here is derived from an EMBL/GenBank/DDBJ whole genome shotgun (WGS) entry which is preliminary data.</text>
</comment>